<dbReference type="PROSITE" id="PS50850">
    <property type="entry name" value="MFS"/>
    <property type="match status" value="1"/>
</dbReference>
<evidence type="ECO:0000256" key="3">
    <source>
        <dbReference type="ARBA" id="ARBA00022692"/>
    </source>
</evidence>
<dbReference type="Gene3D" id="1.20.1250.20">
    <property type="entry name" value="MFS general substrate transporter like domains"/>
    <property type="match status" value="1"/>
</dbReference>
<protein>
    <submittedName>
        <fullName evidence="9">MFS transporter</fullName>
    </submittedName>
</protein>
<feature type="region of interest" description="Disordered" evidence="6">
    <location>
        <begin position="383"/>
        <end position="427"/>
    </location>
</feature>
<keyword evidence="3 7" id="KW-0812">Transmembrane</keyword>
<dbReference type="InterPro" id="IPR036259">
    <property type="entry name" value="MFS_trans_sf"/>
</dbReference>
<dbReference type="PANTHER" id="PTHR43124:SF3">
    <property type="entry name" value="CHLORAMPHENICOL EFFLUX PUMP RV0191"/>
    <property type="match status" value="1"/>
</dbReference>
<feature type="transmembrane region" description="Helical" evidence="7">
    <location>
        <begin position="98"/>
        <end position="121"/>
    </location>
</feature>
<comment type="caution">
    <text evidence="9">The sequence shown here is derived from an EMBL/GenBank/DDBJ whole genome shotgun (WGS) entry which is preliminary data.</text>
</comment>
<evidence type="ECO:0000256" key="2">
    <source>
        <dbReference type="ARBA" id="ARBA00022475"/>
    </source>
</evidence>
<feature type="transmembrane region" description="Helical" evidence="7">
    <location>
        <begin position="293"/>
        <end position="317"/>
    </location>
</feature>
<dbReference type="InterPro" id="IPR020846">
    <property type="entry name" value="MFS_dom"/>
</dbReference>
<evidence type="ECO:0000313" key="10">
    <source>
        <dbReference type="Proteomes" id="UP000619260"/>
    </source>
</evidence>
<evidence type="ECO:0000256" key="4">
    <source>
        <dbReference type="ARBA" id="ARBA00022989"/>
    </source>
</evidence>
<dbReference type="GO" id="GO:0022857">
    <property type="term" value="F:transmembrane transporter activity"/>
    <property type="evidence" value="ECO:0007669"/>
    <property type="project" value="InterPro"/>
</dbReference>
<dbReference type="InterPro" id="IPR050189">
    <property type="entry name" value="MFS_Efflux_Transporters"/>
</dbReference>
<dbReference type="InterPro" id="IPR011701">
    <property type="entry name" value="MFS"/>
</dbReference>
<keyword evidence="2" id="KW-1003">Cell membrane</keyword>
<evidence type="ECO:0000256" key="5">
    <source>
        <dbReference type="ARBA" id="ARBA00023136"/>
    </source>
</evidence>
<evidence type="ECO:0000256" key="1">
    <source>
        <dbReference type="ARBA" id="ARBA00004651"/>
    </source>
</evidence>
<gene>
    <name evidence="9" type="ORF">Val02_02810</name>
</gene>
<feature type="transmembrane region" description="Helical" evidence="7">
    <location>
        <begin position="133"/>
        <end position="155"/>
    </location>
</feature>
<dbReference type="EMBL" id="BOPF01000002">
    <property type="protein sequence ID" value="GIJ43395.1"/>
    <property type="molecule type" value="Genomic_DNA"/>
</dbReference>
<sequence>MGRIRAMGALIGLCGGTFLYTTAEALPVGLLLPMATDLAVSPARVGALVTAYGAVVTVASVPLAALVRGVPRRRLLTAMLAGFVASSAVTLVTDTFALVLAARIATAATHALFWAVVVPAAAELFRPGARGRVVALVFAGGNVALFLGVPLGTWLGERAGWRAAFLAMAAAGAVVLIVVAALLPATPPEEGHAARGEAPDGRRFGLLVAVAAVTTTGAIAAYTYVALFVTEVSGFAPAAVAAVLVARGVASLLGVGVVAAVVDRGPWTTMVGTVAVQAVALVGLFAAGRQPWAAVALIAVAGLGFAGFTATLGGLVLRVAPGRSDLAGATVSAAVNVGIAGGAFAGGLVLPGHGPRGAVLVGAVLVGIALALALCERRLDRAPAPQATRPRSASHTSPSAIAAGNASASTSRSSTSRRTRSHASSGT</sequence>
<feature type="transmembrane region" description="Helical" evidence="7">
    <location>
        <begin position="235"/>
        <end position="262"/>
    </location>
</feature>
<evidence type="ECO:0000256" key="6">
    <source>
        <dbReference type="SAM" id="MobiDB-lite"/>
    </source>
</evidence>
<accession>A0A8J3YG54</accession>
<keyword evidence="4 7" id="KW-1133">Transmembrane helix</keyword>
<feature type="domain" description="Major facilitator superfamily (MFS) profile" evidence="8">
    <location>
        <begin position="9"/>
        <end position="381"/>
    </location>
</feature>
<dbReference type="GO" id="GO:0005886">
    <property type="term" value="C:plasma membrane"/>
    <property type="evidence" value="ECO:0007669"/>
    <property type="project" value="UniProtKB-SubCell"/>
</dbReference>
<dbReference type="Proteomes" id="UP000619260">
    <property type="component" value="Unassembled WGS sequence"/>
</dbReference>
<evidence type="ECO:0000259" key="8">
    <source>
        <dbReference type="PROSITE" id="PS50850"/>
    </source>
</evidence>
<feature type="compositionally biased region" description="Polar residues" evidence="6">
    <location>
        <begin position="389"/>
        <end position="399"/>
    </location>
</feature>
<feature type="transmembrane region" description="Helical" evidence="7">
    <location>
        <begin position="161"/>
        <end position="183"/>
    </location>
</feature>
<feature type="transmembrane region" description="Helical" evidence="7">
    <location>
        <begin position="74"/>
        <end position="92"/>
    </location>
</feature>
<feature type="transmembrane region" description="Helical" evidence="7">
    <location>
        <begin position="49"/>
        <end position="67"/>
    </location>
</feature>
<dbReference type="AlphaFoldDB" id="A0A8J3YG54"/>
<keyword evidence="10" id="KW-1185">Reference proteome</keyword>
<feature type="transmembrane region" description="Helical" evidence="7">
    <location>
        <begin position="356"/>
        <end position="375"/>
    </location>
</feature>
<reference evidence="9" key="1">
    <citation type="submission" date="2021-01" db="EMBL/GenBank/DDBJ databases">
        <title>Whole genome shotgun sequence of Virgisporangium aliadipatigenens NBRC 105644.</title>
        <authorList>
            <person name="Komaki H."/>
            <person name="Tamura T."/>
        </authorList>
    </citation>
    <scope>NUCLEOTIDE SEQUENCE</scope>
    <source>
        <strain evidence="9">NBRC 105644</strain>
    </source>
</reference>
<organism evidence="9 10">
    <name type="scientific">Virgisporangium aliadipatigenens</name>
    <dbReference type="NCBI Taxonomy" id="741659"/>
    <lineage>
        <taxon>Bacteria</taxon>
        <taxon>Bacillati</taxon>
        <taxon>Actinomycetota</taxon>
        <taxon>Actinomycetes</taxon>
        <taxon>Micromonosporales</taxon>
        <taxon>Micromonosporaceae</taxon>
        <taxon>Virgisporangium</taxon>
    </lineage>
</organism>
<feature type="transmembrane region" description="Helical" evidence="7">
    <location>
        <begin position="204"/>
        <end position="229"/>
    </location>
</feature>
<dbReference type="PANTHER" id="PTHR43124">
    <property type="entry name" value="PURINE EFFLUX PUMP PBUE"/>
    <property type="match status" value="1"/>
</dbReference>
<comment type="subcellular location">
    <subcellularLocation>
        <location evidence="1">Cell membrane</location>
        <topology evidence="1">Multi-pass membrane protein</topology>
    </subcellularLocation>
</comment>
<dbReference type="CDD" id="cd17324">
    <property type="entry name" value="MFS_NepI_like"/>
    <property type="match status" value="1"/>
</dbReference>
<keyword evidence="5 7" id="KW-0472">Membrane</keyword>
<evidence type="ECO:0000256" key="7">
    <source>
        <dbReference type="SAM" id="Phobius"/>
    </source>
</evidence>
<evidence type="ECO:0000313" key="9">
    <source>
        <dbReference type="EMBL" id="GIJ43395.1"/>
    </source>
</evidence>
<proteinExistence type="predicted"/>
<name>A0A8J3YG54_9ACTN</name>
<feature type="transmembrane region" description="Helical" evidence="7">
    <location>
        <begin position="269"/>
        <end position="287"/>
    </location>
</feature>
<dbReference type="Pfam" id="PF07690">
    <property type="entry name" value="MFS_1"/>
    <property type="match status" value="1"/>
</dbReference>
<feature type="transmembrane region" description="Helical" evidence="7">
    <location>
        <begin position="329"/>
        <end position="350"/>
    </location>
</feature>
<dbReference type="SUPFAM" id="SSF103473">
    <property type="entry name" value="MFS general substrate transporter"/>
    <property type="match status" value="1"/>
</dbReference>